<dbReference type="CDD" id="cd00268">
    <property type="entry name" value="DEADc"/>
    <property type="match status" value="1"/>
</dbReference>
<dbReference type="EMBL" id="BTSX01000001">
    <property type="protein sequence ID" value="GMS80007.1"/>
    <property type="molecule type" value="Genomic_DNA"/>
</dbReference>
<evidence type="ECO:0000256" key="11">
    <source>
        <dbReference type="ARBA" id="ARBA00037449"/>
    </source>
</evidence>
<dbReference type="InterPro" id="IPR027417">
    <property type="entry name" value="P-loop_NTPase"/>
</dbReference>
<feature type="compositionally biased region" description="Polar residues" evidence="12">
    <location>
        <begin position="1006"/>
        <end position="1028"/>
    </location>
</feature>
<reference evidence="15" key="1">
    <citation type="submission" date="2023-10" db="EMBL/GenBank/DDBJ databases">
        <title>Genome assembly of Pristionchus species.</title>
        <authorList>
            <person name="Yoshida K."/>
            <person name="Sommer R.J."/>
        </authorList>
    </citation>
    <scope>NUCLEOTIDE SEQUENCE</scope>
    <source>
        <strain evidence="15">RS0144</strain>
    </source>
</reference>
<dbReference type="GO" id="GO:0016787">
    <property type="term" value="F:hydrolase activity"/>
    <property type="evidence" value="ECO:0007669"/>
    <property type="project" value="UniProtKB-KW"/>
</dbReference>
<evidence type="ECO:0000313" key="16">
    <source>
        <dbReference type="Proteomes" id="UP001432027"/>
    </source>
</evidence>
<feature type="non-terminal residue" evidence="15">
    <location>
        <position position="1"/>
    </location>
</feature>
<feature type="compositionally biased region" description="Basic and acidic residues" evidence="12">
    <location>
        <begin position="225"/>
        <end position="239"/>
    </location>
</feature>
<feature type="compositionally biased region" description="Basic and acidic residues" evidence="12">
    <location>
        <begin position="266"/>
        <end position="295"/>
    </location>
</feature>
<comment type="subcellular location">
    <subcellularLocation>
        <location evidence="1">Nucleus</location>
        <location evidence="1">Nucleolus</location>
    </subcellularLocation>
</comment>
<dbReference type="Proteomes" id="UP001432027">
    <property type="component" value="Unassembled WGS sequence"/>
</dbReference>
<dbReference type="Gene3D" id="3.40.50.300">
    <property type="entry name" value="P-loop containing nucleotide triphosphate hydrolases"/>
    <property type="match status" value="2"/>
</dbReference>
<dbReference type="GO" id="GO:0003676">
    <property type="term" value="F:nucleic acid binding"/>
    <property type="evidence" value="ECO:0007669"/>
    <property type="project" value="InterPro"/>
</dbReference>
<keyword evidence="7" id="KW-0378">Hydrolase</keyword>
<organism evidence="15 16">
    <name type="scientific">Pristionchus entomophagus</name>
    <dbReference type="NCBI Taxonomy" id="358040"/>
    <lineage>
        <taxon>Eukaryota</taxon>
        <taxon>Metazoa</taxon>
        <taxon>Ecdysozoa</taxon>
        <taxon>Nematoda</taxon>
        <taxon>Chromadorea</taxon>
        <taxon>Rhabditida</taxon>
        <taxon>Rhabditina</taxon>
        <taxon>Diplogasteromorpha</taxon>
        <taxon>Diplogasteroidea</taxon>
        <taxon>Neodiplogasteridae</taxon>
        <taxon>Pristionchus</taxon>
    </lineage>
</organism>
<feature type="compositionally biased region" description="Basic and acidic residues" evidence="12">
    <location>
        <begin position="26"/>
        <end position="41"/>
    </location>
</feature>
<dbReference type="InterPro" id="IPR011545">
    <property type="entry name" value="DEAD/DEAH_box_helicase_dom"/>
</dbReference>
<keyword evidence="10" id="KW-0539">Nucleus</keyword>
<evidence type="ECO:0000256" key="5">
    <source>
        <dbReference type="ARBA" id="ARBA00022552"/>
    </source>
</evidence>
<dbReference type="GO" id="GO:0005524">
    <property type="term" value="F:ATP binding"/>
    <property type="evidence" value="ECO:0007669"/>
    <property type="project" value="UniProtKB-KW"/>
</dbReference>
<feature type="compositionally biased region" description="Basic and acidic residues" evidence="12">
    <location>
        <begin position="190"/>
        <end position="218"/>
    </location>
</feature>
<evidence type="ECO:0000256" key="7">
    <source>
        <dbReference type="ARBA" id="ARBA00022801"/>
    </source>
</evidence>
<evidence type="ECO:0000256" key="2">
    <source>
        <dbReference type="ARBA" id="ARBA00009334"/>
    </source>
</evidence>
<dbReference type="SUPFAM" id="SSF52540">
    <property type="entry name" value="P-loop containing nucleoside triphosphate hydrolases"/>
    <property type="match status" value="1"/>
</dbReference>
<evidence type="ECO:0000256" key="9">
    <source>
        <dbReference type="ARBA" id="ARBA00022840"/>
    </source>
</evidence>
<dbReference type="Pfam" id="PF00271">
    <property type="entry name" value="Helicase_C"/>
    <property type="match status" value="1"/>
</dbReference>
<evidence type="ECO:0000256" key="6">
    <source>
        <dbReference type="ARBA" id="ARBA00022741"/>
    </source>
</evidence>
<dbReference type="InterPro" id="IPR044742">
    <property type="entry name" value="DEAD/DEAH_RhlB"/>
</dbReference>
<comment type="function">
    <text evidence="11">ATP-dependent RNA helicase required for 60S ribosomal subunit synthesis. Involved in efficient pre-rRNA processing, predominantly at site A3, which is necessary for the normal formation of 25S and 5.8S rRNAs.</text>
</comment>
<keyword evidence="4" id="KW-0690">Ribosome biogenesis</keyword>
<dbReference type="GO" id="GO:0003724">
    <property type="term" value="F:RNA helicase activity"/>
    <property type="evidence" value="ECO:0007669"/>
    <property type="project" value="UniProtKB-EC"/>
</dbReference>
<feature type="region of interest" description="Disordered" evidence="12">
    <location>
        <begin position="1"/>
        <end position="441"/>
    </location>
</feature>
<feature type="compositionally biased region" description="Basic and acidic residues" evidence="12">
    <location>
        <begin position="128"/>
        <end position="181"/>
    </location>
</feature>
<evidence type="ECO:0000256" key="8">
    <source>
        <dbReference type="ARBA" id="ARBA00022806"/>
    </source>
</evidence>
<dbReference type="SMART" id="SM00487">
    <property type="entry name" value="DEXDc"/>
    <property type="match status" value="1"/>
</dbReference>
<comment type="caution">
    <text evidence="15">The sequence shown here is derived from an EMBL/GenBank/DDBJ whole genome shotgun (WGS) entry which is preliminary data.</text>
</comment>
<feature type="compositionally biased region" description="Gly residues" evidence="12">
    <location>
        <begin position="296"/>
        <end position="342"/>
    </location>
</feature>
<feature type="compositionally biased region" description="Basic and acidic residues" evidence="12">
    <location>
        <begin position="49"/>
        <end position="69"/>
    </location>
</feature>
<dbReference type="SMART" id="SM00490">
    <property type="entry name" value="HELICc"/>
    <property type="match status" value="1"/>
</dbReference>
<evidence type="ECO:0000259" key="14">
    <source>
        <dbReference type="PROSITE" id="PS51194"/>
    </source>
</evidence>
<dbReference type="EC" id="3.6.4.13" evidence="3"/>
<feature type="compositionally biased region" description="Basic and acidic residues" evidence="12">
    <location>
        <begin position="407"/>
        <end position="418"/>
    </location>
</feature>
<protein>
    <recommendedName>
        <fullName evidence="3">RNA helicase</fullName>
        <ecNumber evidence="3">3.6.4.13</ecNumber>
    </recommendedName>
</protein>
<evidence type="ECO:0000256" key="12">
    <source>
        <dbReference type="SAM" id="MobiDB-lite"/>
    </source>
</evidence>
<dbReference type="GO" id="GO:0043186">
    <property type="term" value="C:P granule"/>
    <property type="evidence" value="ECO:0007669"/>
    <property type="project" value="UniProtKB-ARBA"/>
</dbReference>
<dbReference type="PROSITE" id="PS00039">
    <property type="entry name" value="DEAD_ATP_HELICASE"/>
    <property type="match status" value="1"/>
</dbReference>
<evidence type="ECO:0000256" key="3">
    <source>
        <dbReference type="ARBA" id="ARBA00012552"/>
    </source>
</evidence>
<feature type="compositionally biased region" description="Gly residues" evidence="12">
    <location>
        <begin position="379"/>
        <end position="405"/>
    </location>
</feature>
<proteinExistence type="inferred from homology"/>
<dbReference type="Pfam" id="PF00270">
    <property type="entry name" value="DEAD"/>
    <property type="match status" value="1"/>
</dbReference>
<dbReference type="AlphaFoldDB" id="A0AAV5S9W1"/>
<feature type="compositionally biased region" description="Gly residues" evidence="12">
    <location>
        <begin position="358"/>
        <end position="369"/>
    </location>
</feature>
<dbReference type="CDD" id="cd18787">
    <property type="entry name" value="SF2_C_DEAD"/>
    <property type="match status" value="1"/>
</dbReference>
<gene>
    <name evidence="15" type="ORF">PENTCL1PPCAC_2182</name>
</gene>
<keyword evidence="16" id="KW-1185">Reference proteome</keyword>
<feature type="compositionally biased region" description="Gly residues" evidence="12">
    <location>
        <begin position="254"/>
        <end position="265"/>
    </location>
</feature>
<comment type="similarity">
    <text evidence="2">Belongs to the DEAD box helicase family. DDX5/DBP2 subfamily.</text>
</comment>
<name>A0AAV5S9W1_9BILA</name>
<dbReference type="InterPro" id="IPR014001">
    <property type="entry name" value="Helicase_ATP-bd"/>
</dbReference>
<evidence type="ECO:0000256" key="4">
    <source>
        <dbReference type="ARBA" id="ARBA00022517"/>
    </source>
</evidence>
<feature type="compositionally biased region" description="Gly residues" evidence="12">
    <location>
        <begin position="107"/>
        <end position="127"/>
    </location>
</feature>
<evidence type="ECO:0000256" key="1">
    <source>
        <dbReference type="ARBA" id="ARBA00004604"/>
    </source>
</evidence>
<feature type="domain" description="Helicase C-terminal" evidence="14">
    <location>
        <begin position="723"/>
        <end position="896"/>
    </location>
</feature>
<feature type="region of interest" description="Disordered" evidence="12">
    <location>
        <begin position="972"/>
        <end position="1034"/>
    </location>
</feature>
<accession>A0AAV5S9W1</accession>
<dbReference type="PANTHER" id="PTHR47958">
    <property type="entry name" value="ATP-DEPENDENT RNA HELICASE DBP3"/>
    <property type="match status" value="1"/>
</dbReference>
<evidence type="ECO:0000313" key="15">
    <source>
        <dbReference type="EMBL" id="GMS80007.1"/>
    </source>
</evidence>
<keyword evidence="6" id="KW-0547">Nucleotide-binding</keyword>
<dbReference type="PROSITE" id="PS51192">
    <property type="entry name" value="HELICASE_ATP_BIND_1"/>
    <property type="match status" value="1"/>
</dbReference>
<dbReference type="InterPro" id="IPR000629">
    <property type="entry name" value="RNA-helicase_DEAD-box_CS"/>
</dbReference>
<sequence length="1034" mass="109353">DADDRGGYNRQEGVRGNYDEAPSNRYNREDRGSGMRSDRYGGDSSPPRKAPEGRPMRGGDERGRYEDRTPSAFGRGGGMAGRGGERGERSPARVSSPSRGRMDEGGRGGGGYGAPPGRGAYDGGGRGGYDRKDDRRDDRRDDRPPRGDDSGFNRRDAHDDRVPARGMDRDRAAPRDGRDGRSAGGNYGNDVREERGVMREENRGGDRFENRRGDDRDGGFGGRRGGRDSRDDRGGRDGGGRGGFGGDRGERDGGGGFGGGRGGYSGDRDRDGGGRPSFGEDRNGGKFGSDRDRDGGFGAGRGGGNEGFSRGGGRGGFGQDRDAGFGGGGYGGGRGGRGGYGGDRGESNGFGSSRDEGGFGSGRGGGGGFNDRSEDRFGGGRGGYSGGRGGRGGGGFGGDRGGGFGSDRNEGGFGREEGGFGGRGFTSSSFGNRPGRDMDELNFDGERKYARRGYESQVRSVAELYESDARNAENQILDADVDVTVSGKDADALHPITSWEESRLDQNLIDICVNRCKYKIVRPIQAKGIPAIMTSRDILAQSETGSGKSAAFMLPIVHEIITANRPMCGGKVIAIMVAPTRELVQQLHEQAIRFTKSIEGINVVCSIGQSAFGKTINTLMNDGAHILVATTGRLKSHVEQQHIALDSLRYFVLDEADRMLEDKGGTREMEFIFNHPRWPKGSPDLQFLLFSATMPQSVKSYAASLLRKDFLTITPNTDGANKKIKQLFHKCEGALDKNNLCHSILLKEAEECEAESRPFRKTLVFVNKKDATNALAIAITKKLENKGIFAQSLHGDKGQDLRDEAIRKFRSGEVKILVGTDVCERGLDIEGLEHVINFDMPNEGERYTHRIGRTGRVRNGMSTSFVVDTDSRILPIIVQIVKASNQEVPDWMDALANGRGGGGGGFGSGNDGGFGSGGGGGSGFGSRGGGFDSVTADPFGGGFDAAPAAGGGGGWGAADAASNGNGFGSGGGFDSGSNGFGAPAENGERKTEEGNPFDMGRVSEAVTETVQATPTPTIPTEFSTQNNAVDEDDW</sequence>
<evidence type="ECO:0000256" key="10">
    <source>
        <dbReference type="ARBA" id="ARBA00023242"/>
    </source>
</evidence>
<dbReference type="PROSITE" id="PS51194">
    <property type="entry name" value="HELICASE_CTER"/>
    <property type="match status" value="1"/>
</dbReference>
<feature type="domain" description="Helicase ATP-binding" evidence="13">
    <location>
        <begin position="529"/>
        <end position="712"/>
    </location>
</feature>
<keyword evidence="5" id="KW-0698">rRNA processing</keyword>
<keyword evidence="9" id="KW-0067">ATP-binding</keyword>
<dbReference type="InterPro" id="IPR001650">
    <property type="entry name" value="Helicase_C-like"/>
</dbReference>
<evidence type="ECO:0000259" key="13">
    <source>
        <dbReference type="PROSITE" id="PS51192"/>
    </source>
</evidence>
<keyword evidence="8" id="KW-0347">Helicase</keyword>